<dbReference type="InterPro" id="IPR007423">
    <property type="entry name" value="Sel_put"/>
</dbReference>
<dbReference type="AlphaFoldDB" id="A0A2Z6E390"/>
<evidence type="ECO:0000313" key="1">
    <source>
        <dbReference type="EMBL" id="BBD79526.1"/>
    </source>
</evidence>
<dbReference type="Pfam" id="PF04328">
    <property type="entry name" value="Sel_put"/>
    <property type="match status" value="1"/>
</dbReference>
<accession>A0A2Z6E390</accession>
<dbReference type="Proteomes" id="UP000270530">
    <property type="component" value="Chromosome"/>
</dbReference>
<gene>
    <name evidence="1" type="ORF">ALSL_0861</name>
</gene>
<organism evidence="1 2">
    <name type="scientific">Aerosticca soli</name>
    <dbReference type="NCBI Taxonomy" id="2010829"/>
    <lineage>
        <taxon>Bacteria</taxon>
        <taxon>Pseudomonadati</taxon>
        <taxon>Pseudomonadota</taxon>
        <taxon>Gammaproteobacteria</taxon>
        <taxon>Lysobacterales</taxon>
        <taxon>Rhodanobacteraceae</taxon>
        <taxon>Aerosticca</taxon>
    </lineage>
</organism>
<keyword evidence="2" id="KW-1185">Reference proteome</keyword>
<dbReference type="EMBL" id="AP018560">
    <property type="protein sequence ID" value="BBD79526.1"/>
    <property type="molecule type" value="Genomic_DNA"/>
</dbReference>
<proteinExistence type="predicted"/>
<evidence type="ECO:0000313" key="2">
    <source>
        <dbReference type="Proteomes" id="UP000270530"/>
    </source>
</evidence>
<reference evidence="2" key="1">
    <citation type="submission" date="2018-04" db="EMBL/GenBank/DDBJ databases">
        <authorList>
            <person name="Watanabe M."/>
            <person name="Kojima H."/>
        </authorList>
    </citation>
    <scope>NUCLEOTIDE SEQUENCE [LARGE SCALE GENOMIC DNA]</scope>
    <source>
        <strain evidence="2">Dysh456</strain>
    </source>
</reference>
<sequence length="65" mass="7679">MAMPRILGLWRRAVQTARLCCGIPDYDVYVAHLKSHHPERPIPSYREFFRERQEARYRGTGGRCC</sequence>
<name>A0A2Z6E390_9GAMM</name>
<dbReference type="PANTHER" id="PTHR38453">
    <property type="entry name" value="CYTOPLASMIC PROTEIN-RELATED"/>
    <property type="match status" value="1"/>
</dbReference>
<reference evidence="2" key="2">
    <citation type="submission" date="2018-06" db="EMBL/GenBank/DDBJ databases">
        <title>Genome sequence of Rhodanobacteraceae bacterium strain Dysh456.</title>
        <authorList>
            <person name="Fukui M."/>
        </authorList>
    </citation>
    <scope>NUCLEOTIDE SEQUENCE [LARGE SCALE GENOMIC DNA]</scope>
    <source>
        <strain evidence="2">Dysh456</strain>
    </source>
</reference>
<dbReference type="KEGG" id="rbd:ALSL_0861"/>
<protein>
    <submittedName>
        <fullName evidence="1">Hypothetical small protein yjiX</fullName>
    </submittedName>
</protein>
<dbReference type="PANTHER" id="PTHR38453:SF1">
    <property type="entry name" value="CYTOPLASMIC PROTEIN"/>
    <property type="match status" value="1"/>
</dbReference>